<evidence type="ECO:0000313" key="1">
    <source>
        <dbReference type="EMBL" id="OSI13721.1"/>
    </source>
</evidence>
<evidence type="ECO:0000313" key="2">
    <source>
        <dbReference type="Proteomes" id="UP000193118"/>
    </source>
</evidence>
<gene>
    <name evidence="1" type="ORF">BWD09_12775</name>
</gene>
<dbReference type="STRING" id="194197.BWD09_12775"/>
<accession>A0A1X3D1Z2</accession>
<dbReference type="OrthoDB" id="2168558at2"/>
<name>A0A1X3D1Z2_9NEIS</name>
<dbReference type="RefSeq" id="WP_085367153.1">
    <property type="nucleotide sequence ID" value="NZ_CAUJPZ010000120.1"/>
</dbReference>
<dbReference type="AlphaFoldDB" id="A0A1X3D1Z2"/>
<comment type="caution">
    <text evidence="1">The sequence shown here is derived from an EMBL/GenBank/DDBJ whole genome shotgun (WGS) entry which is preliminary data.</text>
</comment>
<dbReference type="Proteomes" id="UP000193118">
    <property type="component" value="Unassembled WGS sequence"/>
</dbReference>
<reference evidence="2" key="1">
    <citation type="submission" date="2017-01" db="EMBL/GenBank/DDBJ databases">
        <authorList>
            <person name="Wolfgang W.J."/>
            <person name="Cole J."/>
            <person name="Wroblewski D."/>
            <person name="Mcginnis J."/>
            <person name="Musser K.A."/>
        </authorList>
    </citation>
    <scope>NUCLEOTIDE SEQUENCE [LARGE SCALE GENOMIC DNA]</scope>
    <source>
        <strain evidence="2">DSM 19151</strain>
    </source>
</reference>
<dbReference type="EMBL" id="MTBO01000062">
    <property type="protein sequence ID" value="OSI13721.1"/>
    <property type="molecule type" value="Genomic_DNA"/>
</dbReference>
<keyword evidence="2" id="KW-1185">Reference proteome</keyword>
<sequence>MPCTLNGFIACRSDEIIPEFKFERENAQTPEDGSVIWVIENGEKRKAAVFDGENKRFFPYNNE</sequence>
<organism evidence="1 2">
    <name type="scientific">Neisseria dentiae</name>
    <dbReference type="NCBI Taxonomy" id="194197"/>
    <lineage>
        <taxon>Bacteria</taxon>
        <taxon>Pseudomonadati</taxon>
        <taxon>Pseudomonadota</taxon>
        <taxon>Betaproteobacteria</taxon>
        <taxon>Neisseriales</taxon>
        <taxon>Neisseriaceae</taxon>
        <taxon>Neisseria</taxon>
    </lineage>
</organism>
<protein>
    <submittedName>
        <fullName evidence="1">Uncharacterized protein</fullName>
    </submittedName>
</protein>
<proteinExistence type="predicted"/>
<dbReference type="GeneID" id="94581697"/>